<keyword evidence="2" id="KW-0418">Kinase</keyword>
<dbReference type="SUPFAM" id="SSF55785">
    <property type="entry name" value="PYP-like sensor domain (PAS domain)"/>
    <property type="match status" value="1"/>
</dbReference>
<feature type="compositionally biased region" description="Basic and acidic residues" evidence="4">
    <location>
        <begin position="59"/>
        <end position="70"/>
    </location>
</feature>
<dbReference type="Gene3D" id="1.20.5.1930">
    <property type="match status" value="1"/>
</dbReference>
<feature type="region of interest" description="Disordered" evidence="4">
    <location>
        <begin position="20"/>
        <end position="70"/>
    </location>
</feature>
<evidence type="ECO:0000313" key="8">
    <source>
        <dbReference type="Proteomes" id="UP001500279"/>
    </source>
</evidence>
<organism evidence="7 8">
    <name type="scientific">Ideonella azotifigens</name>
    <dbReference type="NCBI Taxonomy" id="513160"/>
    <lineage>
        <taxon>Bacteria</taxon>
        <taxon>Pseudomonadati</taxon>
        <taxon>Pseudomonadota</taxon>
        <taxon>Betaproteobacteria</taxon>
        <taxon>Burkholderiales</taxon>
        <taxon>Sphaerotilaceae</taxon>
        <taxon>Ideonella</taxon>
    </lineage>
</organism>
<dbReference type="SMART" id="SM00387">
    <property type="entry name" value="HATPase_c"/>
    <property type="match status" value="1"/>
</dbReference>
<dbReference type="NCBIfam" id="TIGR00229">
    <property type="entry name" value="sensory_box"/>
    <property type="match status" value="1"/>
</dbReference>
<dbReference type="InterPro" id="IPR035965">
    <property type="entry name" value="PAS-like_dom_sf"/>
</dbReference>
<dbReference type="PROSITE" id="PS50109">
    <property type="entry name" value="HIS_KIN"/>
    <property type="match status" value="1"/>
</dbReference>
<feature type="domain" description="Histidine kinase" evidence="5">
    <location>
        <begin position="217"/>
        <end position="411"/>
    </location>
</feature>
<feature type="domain" description="PAS" evidence="6">
    <location>
        <begin position="72"/>
        <end position="142"/>
    </location>
</feature>
<dbReference type="Pfam" id="PF00989">
    <property type="entry name" value="PAS"/>
    <property type="match status" value="1"/>
</dbReference>
<keyword evidence="3" id="KW-0902">Two-component regulatory system</keyword>
<gene>
    <name evidence="7" type="ORF">GCM10009107_55410</name>
</gene>
<feature type="compositionally biased region" description="Polar residues" evidence="4">
    <location>
        <begin position="26"/>
        <end position="38"/>
    </location>
</feature>
<dbReference type="PANTHER" id="PTHR24421:SF58">
    <property type="entry name" value="SIGNAL TRANSDUCTION HISTIDINE-PROTEIN KINASE_PHOSPHATASE UHPB"/>
    <property type="match status" value="1"/>
</dbReference>
<dbReference type="InterPro" id="IPR050482">
    <property type="entry name" value="Sensor_HK_TwoCompSys"/>
</dbReference>
<dbReference type="PANTHER" id="PTHR24421">
    <property type="entry name" value="NITRATE/NITRITE SENSOR PROTEIN NARX-RELATED"/>
    <property type="match status" value="1"/>
</dbReference>
<accession>A0ABN1KHE1</accession>
<dbReference type="RefSeq" id="WP_141285552.1">
    <property type="nucleotide sequence ID" value="NZ_BAAAEW010000045.1"/>
</dbReference>
<dbReference type="InterPro" id="IPR005467">
    <property type="entry name" value="His_kinase_dom"/>
</dbReference>
<keyword evidence="1" id="KW-0808">Transferase</keyword>
<evidence type="ECO:0000259" key="6">
    <source>
        <dbReference type="PROSITE" id="PS50112"/>
    </source>
</evidence>
<evidence type="ECO:0000256" key="3">
    <source>
        <dbReference type="ARBA" id="ARBA00023012"/>
    </source>
</evidence>
<protein>
    <recommendedName>
        <fullName evidence="9">PAS domain S-box protein</fullName>
    </recommendedName>
</protein>
<evidence type="ECO:0000259" key="5">
    <source>
        <dbReference type="PROSITE" id="PS50109"/>
    </source>
</evidence>
<proteinExistence type="predicted"/>
<dbReference type="CDD" id="cd16917">
    <property type="entry name" value="HATPase_UhpB-NarQ-NarX-like"/>
    <property type="match status" value="1"/>
</dbReference>
<dbReference type="InterPro" id="IPR000014">
    <property type="entry name" value="PAS"/>
</dbReference>
<dbReference type="CDD" id="cd00130">
    <property type="entry name" value="PAS"/>
    <property type="match status" value="1"/>
</dbReference>
<dbReference type="SUPFAM" id="SSF55874">
    <property type="entry name" value="ATPase domain of HSP90 chaperone/DNA topoisomerase II/histidine kinase"/>
    <property type="match status" value="1"/>
</dbReference>
<dbReference type="InterPro" id="IPR003594">
    <property type="entry name" value="HATPase_dom"/>
</dbReference>
<dbReference type="Gene3D" id="3.30.565.10">
    <property type="entry name" value="Histidine kinase-like ATPase, C-terminal domain"/>
    <property type="match status" value="1"/>
</dbReference>
<evidence type="ECO:0000256" key="4">
    <source>
        <dbReference type="SAM" id="MobiDB-lite"/>
    </source>
</evidence>
<dbReference type="Pfam" id="PF02518">
    <property type="entry name" value="HATPase_c"/>
    <property type="match status" value="1"/>
</dbReference>
<dbReference type="InterPro" id="IPR013767">
    <property type="entry name" value="PAS_fold"/>
</dbReference>
<dbReference type="Proteomes" id="UP001500279">
    <property type="component" value="Unassembled WGS sequence"/>
</dbReference>
<dbReference type="Pfam" id="PF07730">
    <property type="entry name" value="HisKA_3"/>
    <property type="match status" value="1"/>
</dbReference>
<name>A0ABN1KHE1_9BURK</name>
<dbReference type="InterPro" id="IPR036890">
    <property type="entry name" value="HATPase_C_sf"/>
</dbReference>
<dbReference type="SMART" id="SM00091">
    <property type="entry name" value="PAS"/>
    <property type="match status" value="1"/>
</dbReference>
<reference evidence="8" key="1">
    <citation type="journal article" date="2019" name="Int. J. Syst. Evol. Microbiol.">
        <title>The Global Catalogue of Microorganisms (GCM) 10K type strain sequencing project: providing services to taxonomists for standard genome sequencing and annotation.</title>
        <authorList>
            <consortium name="The Broad Institute Genomics Platform"/>
            <consortium name="The Broad Institute Genome Sequencing Center for Infectious Disease"/>
            <person name="Wu L."/>
            <person name="Ma J."/>
        </authorList>
    </citation>
    <scope>NUCLEOTIDE SEQUENCE [LARGE SCALE GENOMIC DNA]</scope>
    <source>
        <strain evidence="8">JCM 15503</strain>
    </source>
</reference>
<evidence type="ECO:0008006" key="9">
    <source>
        <dbReference type="Google" id="ProtNLM"/>
    </source>
</evidence>
<evidence type="ECO:0000256" key="2">
    <source>
        <dbReference type="ARBA" id="ARBA00022777"/>
    </source>
</evidence>
<dbReference type="PROSITE" id="PS50112">
    <property type="entry name" value="PAS"/>
    <property type="match status" value="1"/>
</dbReference>
<dbReference type="EMBL" id="BAAAEW010000045">
    <property type="protein sequence ID" value="GAA0766931.1"/>
    <property type="molecule type" value="Genomic_DNA"/>
</dbReference>
<evidence type="ECO:0000256" key="1">
    <source>
        <dbReference type="ARBA" id="ARBA00022679"/>
    </source>
</evidence>
<dbReference type="Gene3D" id="3.30.450.20">
    <property type="entry name" value="PAS domain"/>
    <property type="match status" value="1"/>
</dbReference>
<keyword evidence="8" id="KW-1185">Reference proteome</keyword>
<sequence>MILRKSRAEKVCIIKWMQAERHTPKDPSSGTAVSQRSPEGSDWLASAPPTATSPFVRDPSQEAARRAEPHSVEQRLRTLVELAPIAIWVAEGDQVTFANRAAGKLMGTASGADLVGQSIYTLVKAESHAQLREQLMHALQHEGEFGRLQARLSHQGREREVEIALTALPDHERTTVQMVISDVSQRNRELRESEGSRQLSRRLSANVVEAREEERRRIARELHDELGQSLSALKMDIADCARSGELQEANGHVAMLLARLDQIVQSVRRIAADLRPLMLDDLGLGDAIEWLANDFSKRLGIPVHLQVDAIEPPPSDKVSIAIYRMVQEALVNVARHSQASKVQVALHVEAGELVLSVRDDGVGLPDPPSQRESQFGLLGIQERADALGGQLELNNAGNGGACVVVRMPLAGEAANRRTPGQARGPGGARP</sequence>
<evidence type="ECO:0000313" key="7">
    <source>
        <dbReference type="EMBL" id="GAA0766931.1"/>
    </source>
</evidence>
<comment type="caution">
    <text evidence="7">The sequence shown here is derived from an EMBL/GenBank/DDBJ whole genome shotgun (WGS) entry which is preliminary data.</text>
</comment>
<dbReference type="InterPro" id="IPR011712">
    <property type="entry name" value="Sig_transdc_His_kin_sub3_dim/P"/>
</dbReference>